<gene>
    <name evidence="1" type="ORF">B296_00023858</name>
</gene>
<dbReference type="Proteomes" id="UP000287651">
    <property type="component" value="Unassembled WGS sequence"/>
</dbReference>
<evidence type="ECO:0000313" key="1">
    <source>
        <dbReference type="EMBL" id="RRT36867.1"/>
    </source>
</evidence>
<comment type="caution">
    <text evidence="1">The sequence shown here is derived from an EMBL/GenBank/DDBJ whole genome shotgun (WGS) entry which is preliminary data.</text>
</comment>
<reference evidence="1 2" key="1">
    <citation type="journal article" date="2014" name="Agronomy (Basel)">
        <title>A Draft Genome Sequence for Ensete ventricosum, the Drought-Tolerant Tree Against Hunger.</title>
        <authorList>
            <person name="Harrison J."/>
            <person name="Moore K.A."/>
            <person name="Paszkiewicz K."/>
            <person name="Jones T."/>
            <person name="Grant M."/>
            <person name="Ambacheew D."/>
            <person name="Muzemil S."/>
            <person name="Studholme D.J."/>
        </authorList>
    </citation>
    <scope>NUCLEOTIDE SEQUENCE [LARGE SCALE GENOMIC DNA]</scope>
</reference>
<dbReference type="EMBL" id="AMZH03023004">
    <property type="protein sequence ID" value="RRT36867.1"/>
    <property type="molecule type" value="Genomic_DNA"/>
</dbReference>
<name>A0A426XBM4_ENSVE</name>
<evidence type="ECO:0000313" key="2">
    <source>
        <dbReference type="Proteomes" id="UP000287651"/>
    </source>
</evidence>
<dbReference type="AlphaFoldDB" id="A0A426XBM4"/>
<proteinExistence type="predicted"/>
<accession>A0A426XBM4</accession>
<organism evidence="1 2">
    <name type="scientific">Ensete ventricosum</name>
    <name type="common">Abyssinian banana</name>
    <name type="synonym">Musa ensete</name>
    <dbReference type="NCBI Taxonomy" id="4639"/>
    <lineage>
        <taxon>Eukaryota</taxon>
        <taxon>Viridiplantae</taxon>
        <taxon>Streptophyta</taxon>
        <taxon>Embryophyta</taxon>
        <taxon>Tracheophyta</taxon>
        <taxon>Spermatophyta</taxon>
        <taxon>Magnoliopsida</taxon>
        <taxon>Liliopsida</taxon>
        <taxon>Zingiberales</taxon>
        <taxon>Musaceae</taxon>
        <taxon>Ensete</taxon>
    </lineage>
</organism>
<sequence>MADLVLGRPSSPTASVEAGDVFLQQIFGHNKPSLAVAFSPPRHLPPLAAIFNQIRYATPHLFARSLQSAHPYQSSLLLLHGAIGNRGPPPAAVARARPNQMWHAPSLCSIMTEPSLERTTSSSVSSILKRSITCCPSLSPAVIYHHEQMLLLSAGHLCRSQAVSSCYCCTCSSRRELAAPSLAAS</sequence>
<protein>
    <submittedName>
        <fullName evidence="1">Uncharacterized protein</fullName>
    </submittedName>
</protein>